<dbReference type="RefSeq" id="WP_013258742.1">
    <property type="nucleotide sequence ID" value="NC_014365.1"/>
</dbReference>
<dbReference type="InterPro" id="IPR002173">
    <property type="entry name" value="Carboh/pur_kinase_PfkB_CS"/>
</dbReference>
<protein>
    <submittedName>
        <fullName evidence="4">PfkB domain protein</fullName>
    </submittedName>
</protein>
<dbReference type="KEGG" id="dbr:Deba_1936"/>
<dbReference type="OrthoDB" id="9779730at2"/>
<keyword evidence="5" id="KW-1185">Reference proteome</keyword>
<dbReference type="EMBL" id="CP002085">
    <property type="protein sequence ID" value="ADK85301.1"/>
    <property type="molecule type" value="Genomic_DNA"/>
</dbReference>
<evidence type="ECO:0000256" key="2">
    <source>
        <dbReference type="ARBA" id="ARBA00022777"/>
    </source>
</evidence>
<evidence type="ECO:0000313" key="4">
    <source>
        <dbReference type="EMBL" id="ADK85301.1"/>
    </source>
</evidence>
<dbReference type="Pfam" id="PF00294">
    <property type="entry name" value="PfkB"/>
    <property type="match status" value="1"/>
</dbReference>
<dbReference type="CDD" id="cd01942">
    <property type="entry name" value="ribokinase_group_A"/>
    <property type="match status" value="1"/>
</dbReference>
<organism evidence="4 5">
    <name type="scientific">Desulfarculus baarsii (strain ATCC 33931 / DSM 2075 / LMG 7858 / VKM B-1802 / 2st14)</name>
    <dbReference type="NCBI Taxonomy" id="644282"/>
    <lineage>
        <taxon>Bacteria</taxon>
        <taxon>Pseudomonadati</taxon>
        <taxon>Thermodesulfobacteriota</taxon>
        <taxon>Desulfarculia</taxon>
        <taxon>Desulfarculales</taxon>
        <taxon>Desulfarculaceae</taxon>
        <taxon>Desulfarculus</taxon>
    </lineage>
</organism>
<accession>E1QL36</accession>
<dbReference type="InterPro" id="IPR011611">
    <property type="entry name" value="PfkB_dom"/>
</dbReference>
<dbReference type="GO" id="GO:0016301">
    <property type="term" value="F:kinase activity"/>
    <property type="evidence" value="ECO:0007669"/>
    <property type="project" value="UniProtKB-KW"/>
</dbReference>
<name>E1QL36_DESB2</name>
<keyword evidence="1" id="KW-0808">Transferase</keyword>
<gene>
    <name evidence="4" type="ordered locus">Deba_1936</name>
</gene>
<dbReference type="Gene3D" id="3.40.1190.20">
    <property type="match status" value="1"/>
</dbReference>
<dbReference type="HOGENOM" id="CLU_027634_5_2_7"/>
<evidence type="ECO:0000259" key="3">
    <source>
        <dbReference type="Pfam" id="PF00294"/>
    </source>
</evidence>
<evidence type="ECO:0000313" key="5">
    <source>
        <dbReference type="Proteomes" id="UP000009047"/>
    </source>
</evidence>
<reference evidence="4 5" key="1">
    <citation type="journal article" date="2010" name="Stand. Genomic Sci.">
        <title>Complete genome sequence of Desulfarculus baarsii type strain (2st14).</title>
        <authorList>
            <person name="Sun H."/>
            <person name="Spring S."/>
            <person name="Lapidus A."/>
            <person name="Davenport K."/>
            <person name="Del Rio T.G."/>
            <person name="Tice H."/>
            <person name="Nolan M."/>
            <person name="Copeland A."/>
            <person name="Cheng J.F."/>
            <person name="Lucas S."/>
            <person name="Tapia R."/>
            <person name="Goodwin L."/>
            <person name="Pitluck S."/>
            <person name="Ivanova N."/>
            <person name="Pagani I."/>
            <person name="Mavromatis K."/>
            <person name="Ovchinnikova G."/>
            <person name="Pati A."/>
            <person name="Chen A."/>
            <person name="Palaniappan K."/>
            <person name="Hauser L."/>
            <person name="Chang Y.J."/>
            <person name="Jeffries C.D."/>
            <person name="Detter J.C."/>
            <person name="Han C."/>
            <person name="Rohde M."/>
            <person name="Brambilla E."/>
            <person name="Goker M."/>
            <person name="Woyke T."/>
            <person name="Bristow J."/>
            <person name="Eisen J.A."/>
            <person name="Markowitz V."/>
            <person name="Hugenholtz P."/>
            <person name="Kyrpides N.C."/>
            <person name="Klenk H.P."/>
            <person name="Land M."/>
        </authorList>
    </citation>
    <scope>NUCLEOTIDE SEQUENCE [LARGE SCALE GENOMIC DNA]</scope>
    <source>
        <strain evidence="5">ATCC 33931 / DSM 2075 / LMG 7858 / VKM B-1802 / 2st14</strain>
    </source>
</reference>
<feature type="domain" description="Carbohydrate kinase PfkB" evidence="3">
    <location>
        <begin position="30"/>
        <end position="291"/>
    </location>
</feature>
<proteinExistence type="predicted"/>
<dbReference type="STRING" id="644282.Deba_1936"/>
<dbReference type="PROSITE" id="PS00584">
    <property type="entry name" value="PFKB_KINASES_2"/>
    <property type="match status" value="1"/>
</dbReference>
<dbReference type="PANTHER" id="PTHR10584:SF166">
    <property type="entry name" value="RIBOKINASE"/>
    <property type="match status" value="1"/>
</dbReference>
<dbReference type="AlphaFoldDB" id="E1QL36"/>
<keyword evidence="2" id="KW-0418">Kinase</keyword>
<sequence>MQIFISGSLAYDRIMNFGGRFSDHILPDKIHVLNVSFNVNGLKEHLGGTAGNIAYGLAQLGQRPSVLGCLGRDGQRYLDWLDAHGIETGFIRTVDEEYTAGAFITTDMADNQITGFNPGAMNHSCRFDAQRLDPAEAVVIISPGNLEDMTTLPEQCRRRGARFIFDPGQALNILDGEPLAKAIEGAMMFISNDYELEMTLRKTGLSLDELRAKVGCIVSTKAEHGSVVLNGSVRASIPAAPTDQVNDPTGAGDAYRAGLLAAMAKGRDLVEACRWGAALASFAVSCFGTQEYTVDLAEFQRRLKAIGGGEADL</sequence>
<dbReference type="InterPro" id="IPR029056">
    <property type="entry name" value="Ribokinase-like"/>
</dbReference>
<dbReference type="SUPFAM" id="SSF53613">
    <property type="entry name" value="Ribokinase-like"/>
    <property type="match status" value="1"/>
</dbReference>
<dbReference type="Proteomes" id="UP000009047">
    <property type="component" value="Chromosome"/>
</dbReference>
<dbReference type="eggNOG" id="COG0524">
    <property type="taxonomic scope" value="Bacteria"/>
</dbReference>
<dbReference type="PROSITE" id="PS00583">
    <property type="entry name" value="PFKB_KINASES_1"/>
    <property type="match status" value="1"/>
</dbReference>
<evidence type="ECO:0000256" key="1">
    <source>
        <dbReference type="ARBA" id="ARBA00022679"/>
    </source>
</evidence>
<dbReference type="PANTHER" id="PTHR10584">
    <property type="entry name" value="SUGAR KINASE"/>
    <property type="match status" value="1"/>
</dbReference>